<dbReference type="CDD" id="cd23992">
    <property type="entry name" value="PBP_GOBP"/>
    <property type="match status" value="1"/>
</dbReference>
<organism evidence="2">
    <name type="scientific">Homalodisca liturata</name>
    <dbReference type="NCBI Taxonomy" id="320908"/>
    <lineage>
        <taxon>Eukaryota</taxon>
        <taxon>Metazoa</taxon>
        <taxon>Ecdysozoa</taxon>
        <taxon>Arthropoda</taxon>
        <taxon>Hexapoda</taxon>
        <taxon>Insecta</taxon>
        <taxon>Pterygota</taxon>
        <taxon>Neoptera</taxon>
        <taxon>Paraneoptera</taxon>
        <taxon>Hemiptera</taxon>
        <taxon>Auchenorrhyncha</taxon>
        <taxon>Membracoidea</taxon>
        <taxon>Cicadellidae</taxon>
        <taxon>Cicadellinae</taxon>
        <taxon>Proconiini</taxon>
        <taxon>Homalodisca</taxon>
    </lineage>
</organism>
<accession>A0A1B6IAS4</accession>
<dbReference type="Gene3D" id="1.10.238.20">
    <property type="entry name" value="Pheromone/general odorant binding protein domain"/>
    <property type="match status" value="1"/>
</dbReference>
<dbReference type="AlphaFoldDB" id="A0A1B6IAS4"/>
<dbReference type="InterPro" id="IPR006170">
    <property type="entry name" value="PBP/GOBP"/>
</dbReference>
<dbReference type="Pfam" id="PF01395">
    <property type="entry name" value="PBP_GOBP"/>
    <property type="match status" value="1"/>
</dbReference>
<protein>
    <submittedName>
        <fullName evidence="2">Uncharacterized protein</fullName>
    </submittedName>
</protein>
<proteinExistence type="predicted"/>
<name>A0A1B6IAS4_9HEMI</name>
<feature type="chain" id="PRO_5008584907" evidence="1">
    <location>
        <begin position="17"/>
        <end position="149"/>
    </location>
</feature>
<evidence type="ECO:0000313" key="2">
    <source>
        <dbReference type="EMBL" id="JAS83993.1"/>
    </source>
</evidence>
<feature type="signal peptide" evidence="1">
    <location>
        <begin position="1"/>
        <end position="16"/>
    </location>
</feature>
<gene>
    <name evidence="2" type="ORF">g.4953</name>
</gene>
<dbReference type="InterPro" id="IPR036728">
    <property type="entry name" value="PBP_GOBP_sf"/>
</dbReference>
<sequence length="149" mass="16932">MNTSTLLILALGCVVAAEQSEFSQEEYKRVIVECKKEAGFSEKDLDMTEIGKMGMERFDPRDQYKRMISCAMKALKLMDESGEMDTKRSSDMVDSLMKGRAPEEALQAKTVLMECAEKQKRKSFKGYEVAGCIADYVMKAKDNWTSFNF</sequence>
<evidence type="ECO:0000256" key="1">
    <source>
        <dbReference type="SAM" id="SignalP"/>
    </source>
</evidence>
<reference evidence="2" key="1">
    <citation type="submission" date="2015-11" db="EMBL/GenBank/DDBJ databases">
        <title>De novo transcriptome assembly of four potential Pierce s Disease insect vectors from Arizona vineyards.</title>
        <authorList>
            <person name="Tassone E.E."/>
        </authorList>
    </citation>
    <scope>NUCLEOTIDE SEQUENCE</scope>
</reference>
<keyword evidence="1" id="KW-0732">Signal</keyword>
<dbReference type="SUPFAM" id="SSF47565">
    <property type="entry name" value="Insect pheromone/odorant-binding proteins"/>
    <property type="match status" value="1"/>
</dbReference>
<dbReference type="GO" id="GO:0005549">
    <property type="term" value="F:odorant binding"/>
    <property type="evidence" value="ECO:0007669"/>
    <property type="project" value="InterPro"/>
</dbReference>
<dbReference type="EMBL" id="GECU01023713">
    <property type="protein sequence ID" value="JAS83993.1"/>
    <property type="molecule type" value="Transcribed_RNA"/>
</dbReference>